<feature type="domain" description="Carnitine O-palmitoyltransferase N-terminal" evidence="19">
    <location>
        <begin position="1"/>
        <end position="46"/>
    </location>
</feature>
<dbReference type="GO" id="GO:0006635">
    <property type="term" value="P:fatty acid beta-oxidation"/>
    <property type="evidence" value="ECO:0007669"/>
    <property type="project" value="UniProtKB-UniPathway"/>
</dbReference>
<dbReference type="GO" id="GO:0031966">
    <property type="term" value="C:mitochondrial membrane"/>
    <property type="evidence" value="ECO:0007669"/>
    <property type="project" value="UniProtKB-SubCell"/>
</dbReference>
<comment type="pathway">
    <text evidence="3">Lipid metabolism; fatty acid beta-oxidation.</text>
</comment>
<evidence type="ECO:0000256" key="11">
    <source>
        <dbReference type="ARBA" id="ARBA00023098"/>
    </source>
</evidence>
<dbReference type="Pfam" id="PF00755">
    <property type="entry name" value="Carn_acyltransf"/>
    <property type="match status" value="1"/>
</dbReference>
<name>B4J7R0_DROGR</name>
<gene>
    <name evidence="20" type="primary">Dgri\GH20631</name>
    <name evidence="20" type="ORF">Dgri_GH20631</name>
</gene>
<dbReference type="PROSITE" id="PS00439">
    <property type="entry name" value="ACYLTRANSF_C_1"/>
    <property type="match status" value="1"/>
</dbReference>
<feature type="transmembrane region" description="Helical" evidence="17">
    <location>
        <begin position="55"/>
        <end position="76"/>
    </location>
</feature>
<evidence type="ECO:0000256" key="13">
    <source>
        <dbReference type="ARBA" id="ARBA00023136"/>
    </source>
</evidence>
<evidence type="ECO:0000256" key="14">
    <source>
        <dbReference type="ARBA" id="ARBA00023315"/>
    </source>
</evidence>
<dbReference type="EC" id="2.3.1.21" evidence="5"/>
<dbReference type="SUPFAM" id="SSF52777">
    <property type="entry name" value="CoA-dependent acyltransferases"/>
    <property type="match status" value="2"/>
</dbReference>
<dbReference type="OMA" id="KMDGTPT"/>
<dbReference type="InterPro" id="IPR000542">
    <property type="entry name" value="Carn_acyl_trans"/>
</dbReference>
<evidence type="ECO:0000256" key="1">
    <source>
        <dbReference type="ARBA" id="ARBA00004141"/>
    </source>
</evidence>
<comment type="subcellular location">
    <subcellularLocation>
        <location evidence="1">Membrane</location>
        <topology evidence="1">Multi-pass membrane protein</topology>
    </subcellularLocation>
    <subcellularLocation>
        <location evidence="2">Mitochondrion membrane</location>
    </subcellularLocation>
</comment>
<accession>B4J7R0</accession>
<evidence type="ECO:0000256" key="7">
    <source>
        <dbReference type="ARBA" id="ARBA00022679"/>
    </source>
</evidence>
<evidence type="ECO:0000256" key="4">
    <source>
        <dbReference type="ARBA" id="ARBA00005232"/>
    </source>
</evidence>
<proteinExistence type="inferred from homology"/>
<evidence type="ECO:0000256" key="6">
    <source>
        <dbReference type="ARBA" id="ARBA00022448"/>
    </source>
</evidence>
<evidence type="ECO:0000256" key="9">
    <source>
        <dbReference type="ARBA" id="ARBA00022832"/>
    </source>
</evidence>
<dbReference type="GO" id="GO:0009437">
    <property type="term" value="P:carnitine metabolic process"/>
    <property type="evidence" value="ECO:0007669"/>
    <property type="project" value="TreeGrafter"/>
</dbReference>
<keyword evidence="7" id="KW-0808">Transferase</keyword>
<evidence type="ECO:0000259" key="18">
    <source>
        <dbReference type="Pfam" id="PF00755"/>
    </source>
</evidence>
<keyword evidence="9" id="KW-0276">Fatty acid metabolism</keyword>
<evidence type="ECO:0000256" key="3">
    <source>
        <dbReference type="ARBA" id="ARBA00005005"/>
    </source>
</evidence>
<dbReference type="Pfam" id="PF16484">
    <property type="entry name" value="CPT_N"/>
    <property type="match status" value="1"/>
</dbReference>
<dbReference type="PhylomeDB" id="B4J7R0"/>
<reference evidence="20 21" key="1">
    <citation type="journal article" date="2007" name="Nature">
        <title>Evolution of genes and genomes on the Drosophila phylogeny.</title>
        <authorList>
            <consortium name="Drosophila 12 Genomes Consortium"/>
            <person name="Clark A.G."/>
            <person name="Eisen M.B."/>
            <person name="Smith D.R."/>
            <person name="Bergman C.M."/>
            <person name="Oliver B."/>
            <person name="Markow T.A."/>
            <person name="Kaufman T.C."/>
            <person name="Kellis M."/>
            <person name="Gelbart W."/>
            <person name="Iyer V.N."/>
            <person name="Pollard D.A."/>
            <person name="Sackton T.B."/>
            <person name="Larracuente A.M."/>
            <person name="Singh N.D."/>
            <person name="Abad J.P."/>
            <person name="Abt D.N."/>
            <person name="Adryan B."/>
            <person name="Aguade M."/>
            <person name="Akashi H."/>
            <person name="Anderson W.W."/>
            <person name="Aquadro C.F."/>
            <person name="Ardell D.H."/>
            <person name="Arguello R."/>
            <person name="Artieri C.G."/>
            <person name="Barbash D.A."/>
            <person name="Barker D."/>
            <person name="Barsanti P."/>
            <person name="Batterham P."/>
            <person name="Batzoglou S."/>
            <person name="Begun D."/>
            <person name="Bhutkar A."/>
            <person name="Blanco E."/>
            <person name="Bosak S.A."/>
            <person name="Bradley R.K."/>
            <person name="Brand A.D."/>
            <person name="Brent M.R."/>
            <person name="Brooks A.N."/>
            <person name="Brown R.H."/>
            <person name="Butlin R.K."/>
            <person name="Caggese C."/>
            <person name="Calvi B.R."/>
            <person name="Bernardo de Carvalho A."/>
            <person name="Caspi A."/>
            <person name="Castrezana S."/>
            <person name="Celniker S.E."/>
            <person name="Chang J.L."/>
            <person name="Chapple C."/>
            <person name="Chatterji S."/>
            <person name="Chinwalla A."/>
            <person name="Civetta A."/>
            <person name="Clifton S.W."/>
            <person name="Comeron J.M."/>
            <person name="Costello J.C."/>
            <person name="Coyne J.A."/>
            <person name="Daub J."/>
            <person name="David R.G."/>
            <person name="Delcher A.L."/>
            <person name="Delehaunty K."/>
            <person name="Do C.B."/>
            <person name="Ebling H."/>
            <person name="Edwards K."/>
            <person name="Eickbush T."/>
            <person name="Evans J.D."/>
            <person name="Filipski A."/>
            <person name="Findeiss S."/>
            <person name="Freyhult E."/>
            <person name="Fulton L."/>
            <person name="Fulton R."/>
            <person name="Garcia A.C."/>
            <person name="Gardiner A."/>
            <person name="Garfield D.A."/>
            <person name="Garvin B.E."/>
            <person name="Gibson G."/>
            <person name="Gilbert D."/>
            <person name="Gnerre S."/>
            <person name="Godfrey J."/>
            <person name="Good R."/>
            <person name="Gotea V."/>
            <person name="Gravely B."/>
            <person name="Greenberg A.J."/>
            <person name="Griffiths-Jones S."/>
            <person name="Gross S."/>
            <person name="Guigo R."/>
            <person name="Gustafson E.A."/>
            <person name="Haerty W."/>
            <person name="Hahn M.W."/>
            <person name="Halligan D.L."/>
            <person name="Halpern A.L."/>
            <person name="Halter G.M."/>
            <person name="Han M.V."/>
            <person name="Heger A."/>
            <person name="Hillier L."/>
            <person name="Hinrichs A.S."/>
            <person name="Holmes I."/>
            <person name="Hoskins R.A."/>
            <person name="Hubisz M.J."/>
            <person name="Hultmark D."/>
            <person name="Huntley M.A."/>
            <person name="Jaffe D.B."/>
            <person name="Jagadeeshan S."/>
            <person name="Jeck W.R."/>
            <person name="Johnson J."/>
            <person name="Jones C.D."/>
            <person name="Jordan W.C."/>
            <person name="Karpen G.H."/>
            <person name="Kataoka E."/>
            <person name="Keightley P.D."/>
            <person name="Kheradpour P."/>
            <person name="Kirkness E.F."/>
            <person name="Koerich L.B."/>
            <person name="Kristiansen K."/>
            <person name="Kudrna D."/>
            <person name="Kulathinal R.J."/>
            <person name="Kumar S."/>
            <person name="Kwok R."/>
            <person name="Lander E."/>
            <person name="Langley C.H."/>
            <person name="Lapoint R."/>
            <person name="Lazzaro B.P."/>
            <person name="Lee S.J."/>
            <person name="Levesque L."/>
            <person name="Li R."/>
            <person name="Lin C.F."/>
            <person name="Lin M.F."/>
            <person name="Lindblad-Toh K."/>
            <person name="Llopart A."/>
            <person name="Long M."/>
            <person name="Low L."/>
            <person name="Lozovsky E."/>
            <person name="Lu J."/>
            <person name="Luo M."/>
            <person name="Machado C.A."/>
            <person name="Makalowski W."/>
            <person name="Marzo M."/>
            <person name="Matsuda M."/>
            <person name="Matzkin L."/>
            <person name="McAllister B."/>
            <person name="McBride C.S."/>
            <person name="McKernan B."/>
            <person name="McKernan K."/>
            <person name="Mendez-Lago M."/>
            <person name="Minx P."/>
            <person name="Mollenhauer M.U."/>
            <person name="Montooth K."/>
            <person name="Mount S.M."/>
            <person name="Mu X."/>
            <person name="Myers E."/>
            <person name="Negre B."/>
            <person name="Newfeld S."/>
            <person name="Nielsen R."/>
            <person name="Noor M.A."/>
            <person name="O'Grady P."/>
            <person name="Pachter L."/>
            <person name="Papaceit M."/>
            <person name="Parisi M.J."/>
            <person name="Parisi M."/>
            <person name="Parts L."/>
            <person name="Pedersen J.S."/>
            <person name="Pesole G."/>
            <person name="Phillippy A.M."/>
            <person name="Ponting C.P."/>
            <person name="Pop M."/>
            <person name="Porcelli D."/>
            <person name="Powell J.R."/>
            <person name="Prohaska S."/>
            <person name="Pruitt K."/>
            <person name="Puig M."/>
            <person name="Quesneville H."/>
            <person name="Ram K.R."/>
            <person name="Rand D."/>
            <person name="Rasmussen M.D."/>
            <person name="Reed L.K."/>
            <person name="Reenan R."/>
            <person name="Reily A."/>
            <person name="Remington K.A."/>
            <person name="Rieger T.T."/>
            <person name="Ritchie M.G."/>
            <person name="Robin C."/>
            <person name="Rogers Y.H."/>
            <person name="Rohde C."/>
            <person name="Rozas J."/>
            <person name="Rubenfield M.J."/>
            <person name="Ruiz A."/>
            <person name="Russo S."/>
            <person name="Salzberg S.L."/>
            <person name="Sanchez-Gracia A."/>
            <person name="Saranga D.J."/>
            <person name="Sato H."/>
            <person name="Schaeffer S.W."/>
            <person name="Schatz M.C."/>
            <person name="Schlenke T."/>
            <person name="Schwartz R."/>
            <person name="Segarra C."/>
            <person name="Singh R.S."/>
            <person name="Sirot L."/>
            <person name="Sirota M."/>
            <person name="Sisneros N.B."/>
            <person name="Smith C.D."/>
            <person name="Smith T.F."/>
            <person name="Spieth J."/>
            <person name="Stage D.E."/>
            <person name="Stark A."/>
            <person name="Stephan W."/>
            <person name="Strausberg R.L."/>
            <person name="Strempel S."/>
            <person name="Sturgill D."/>
            <person name="Sutton G."/>
            <person name="Sutton G.G."/>
            <person name="Tao W."/>
            <person name="Teichmann S."/>
            <person name="Tobari Y.N."/>
            <person name="Tomimura Y."/>
            <person name="Tsolas J.M."/>
            <person name="Valente V.L."/>
            <person name="Venter E."/>
            <person name="Venter J.C."/>
            <person name="Vicario S."/>
            <person name="Vieira F.G."/>
            <person name="Vilella A.J."/>
            <person name="Villasante A."/>
            <person name="Walenz B."/>
            <person name="Wang J."/>
            <person name="Wasserman M."/>
            <person name="Watts T."/>
            <person name="Wilson D."/>
            <person name="Wilson R.K."/>
            <person name="Wing R.A."/>
            <person name="Wolfner M.F."/>
            <person name="Wong A."/>
            <person name="Wong G.K."/>
            <person name="Wu C.I."/>
            <person name="Wu G."/>
            <person name="Yamamoto D."/>
            <person name="Yang H.P."/>
            <person name="Yang S.P."/>
            <person name="Yorke J.A."/>
            <person name="Yoshida K."/>
            <person name="Zdobnov E."/>
            <person name="Zhang P."/>
            <person name="Zhang Y."/>
            <person name="Zimin A.V."/>
            <person name="Baldwin J."/>
            <person name="Abdouelleil A."/>
            <person name="Abdulkadir J."/>
            <person name="Abebe A."/>
            <person name="Abera B."/>
            <person name="Abreu J."/>
            <person name="Acer S.C."/>
            <person name="Aftuck L."/>
            <person name="Alexander A."/>
            <person name="An P."/>
            <person name="Anderson E."/>
            <person name="Anderson S."/>
            <person name="Arachi H."/>
            <person name="Azer M."/>
            <person name="Bachantsang P."/>
            <person name="Barry A."/>
            <person name="Bayul T."/>
            <person name="Berlin A."/>
            <person name="Bessette D."/>
            <person name="Bloom T."/>
            <person name="Blye J."/>
            <person name="Boguslavskiy L."/>
            <person name="Bonnet C."/>
            <person name="Boukhgalter B."/>
            <person name="Bourzgui I."/>
            <person name="Brown A."/>
            <person name="Cahill P."/>
            <person name="Channer S."/>
            <person name="Cheshatsang Y."/>
            <person name="Chuda L."/>
            <person name="Citroen M."/>
            <person name="Collymore A."/>
            <person name="Cooke P."/>
            <person name="Costello M."/>
            <person name="D'Aco K."/>
            <person name="Daza R."/>
            <person name="De Haan G."/>
            <person name="DeGray S."/>
            <person name="DeMaso C."/>
            <person name="Dhargay N."/>
            <person name="Dooley K."/>
            <person name="Dooley E."/>
            <person name="Doricent M."/>
            <person name="Dorje P."/>
            <person name="Dorjee K."/>
            <person name="Dupes A."/>
            <person name="Elong R."/>
            <person name="Falk J."/>
            <person name="Farina A."/>
            <person name="Faro S."/>
            <person name="Ferguson D."/>
            <person name="Fisher S."/>
            <person name="Foley C.D."/>
            <person name="Franke A."/>
            <person name="Friedrich D."/>
            <person name="Gadbois L."/>
            <person name="Gearin G."/>
            <person name="Gearin C.R."/>
            <person name="Giannoukos G."/>
            <person name="Goode T."/>
            <person name="Graham J."/>
            <person name="Grandbois E."/>
            <person name="Grewal S."/>
            <person name="Gyaltsen K."/>
            <person name="Hafez N."/>
            <person name="Hagos B."/>
            <person name="Hall J."/>
            <person name="Henson C."/>
            <person name="Hollinger A."/>
            <person name="Honan T."/>
            <person name="Huard M.D."/>
            <person name="Hughes L."/>
            <person name="Hurhula B."/>
            <person name="Husby M.E."/>
            <person name="Kamat A."/>
            <person name="Kanga B."/>
            <person name="Kashin S."/>
            <person name="Khazanovich D."/>
            <person name="Kisner P."/>
            <person name="Lance K."/>
            <person name="Lara M."/>
            <person name="Lee W."/>
            <person name="Lennon N."/>
            <person name="Letendre F."/>
            <person name="LeVine R."/>
            <person name="Lipovsky A."/>
            <person name="Liu X."/>
            <person name="Liu J."/>
            <person name="Liu S."/>
            <person name="Lokyitsang T."/>
            <person name="Lokyitsang Y."/>
            <person name="Lubonja R."/>
            <person name="Lui A."/>
            <person name="MacDonald P."/>
            <person name="Magnisalis V."/>
            <person name="Maru K."/>
            <person name="Matthews C."/>
            <person name="McCusker W."/>
            <person name="McDonough S."/>
            <person name="Mehta T."/>
            <person name="Meldrim J."/>
            <person name="Meneus L."/>
            <person name="Mihai O."/>
            <person name="Mihalev A."/>
            <person name="Mihova T."/>
            <person name="Mittelman R."/>
            <person name="Mlenga V."/>
            <person name="Montmayeur A."/>
            <person name="Mulrain L."/>
            <person name="Navidi A."/>
            <person name="Naylor J."/>
            <person name="Negash T."/>
            <person name="Nguyen T."/>
            <person name="Nguyen N."/>
            <person name="Nicol R."/>
            <person name="Norbu C."/>
            <person name="Norbu N."/>
            <person name="Novod N."/>
            <person name="O'Neill B."/>
            <person name="Osman S."/>
            <person name="Markiewicz E."/>
            <person name="Oyono O.L."/>
            <person name="Patti C."/>
            <person name="Phunkhang P."/>
            <person name="Pierre F."/>
            <person name="Priest M."/>
            <person name="Raghuraman S."/>
            <person name="Rege F."/>
            <person name="Reyes R."/>
            <person name="Rise C."/>
            <person name="Rogov P."/>
            <person name="Ross K."/>
            <person name="Ryan E."/>
            <person name="Settipalli S."/>
            <person name="Shea T."/>
            <person name="Sherpa N."/>
            <person name="Shi L."/>
            <person name="Shih D."/>
            <person name="Sparrow T."/>
            <person name="Spaulding J."/>
            <person name="Stalker J."/>
            <person name="Stange-Thomann N."/>
            <person name="Stavropoulos S."/>
            <person name="Stone C."/>
            <person name="Strader C."/>
            <person name="Tesfaye S."/>
            <person name="Thomson T."/>
            <person name="Thoulutsang Y."/>
            <person name="Thoulutsang D."/>
            <person name="Topham K."/>
            <person name="Topping I."/>
            <person name="Tsamla T."/>
            <person name="Vassiliev H."/>
            <person name="Vo A."/>
            <person name="Wangchuk T."/>
            <person name="Wangdi T."/>
            <person name="Weiand M."/>
            <person name="Wilkinson J."/>
            <person name="Wilson A."/>
            <person name="Yadav S."/>
            <person name="Young G."/>
            <person name="Yu Q."/>
            <person name="Zembek L."/>
            <person name="Zhong D."/>
            <person name="Zimmer A."/>
            <person name="Zwirko Z."/>
            <person name="Jaffe D.B."/>
            <person name="Alvarez P."/>
            <person name="Brockman W."/>
            <person name="Butler J."/>
            <person name="Chin C."/>
            <person name="Gnerre S."/>
            <person name="Grabherr M."/>
            <person name="Kleber M."/>
            <person name="Mauceli E."/>
            <person name="MacCallum I."/>
        </authorList>
    </citation>
    <scope>NUCLEOTIDE SEQUENCE [LARGE SCALE GENOMIC DNA]</scope>
    <source>
        <strain evidence="21">Tucson 15287-2541.00</strain>
    </source>
</reference>
<keyword evidence="8 17" id="KW-0812">Transmembrane</keyword>
<dbReference type="FunCoup" id="B4J7R0">
    <property type="interactions" value="735"/>
</dbReference>
<comment type="catalytic activity">
    <reaction evidence="15">
        <text>(R)-carnitine + hexadecanoyl-CoA = O-hexadecanoyl-(R)-carnitine + CoA</text>
        <dbReference type="Rhea" id="RHEA:12661"/>
        <dbReference type="ChEBI" id="CHEBI:16347"/>
        <dbReference type="ChEBI" id="CHEBI:17490"/>
        <dbReference type="ChEBI" id="CHEBI:57287"/>
        <dbReference type="ChEBI" id="CHEBI:57379"/>
        <dbReference type="EC" id="2.3.1.21"/>
    </reaction>
    <physiologicalReaction direction="left-to-right" evidence="15">
        <dbReference type="Rhea" id="RHEA:12662"/>
    </physiologicalReaction>
</comment>
<keyword evidence="14" id="KW-0012">Acyltransferase</keyword>
<evidence type="ECO:0000256" key="12">
    <source>
        <dbReference type="ARBA" id="ARBA00023128"/>
    </source>
</evidence>
<evidence type="ECO:0000256" key="17">
    <source>
        <dbReference type="SAM" id="Phobius"/>
    </source>
</evidence>
<organism evidence="21">
    <name type="scientific">Drosophila grimshawi</name>
    <name type="common">Hawaiian fruit fly</name>
    <name type="synonym">Idiomyia grimshawi</name>
    <dbReference type="NCBI Taxonomy" id="7222"/>
    <lineage>
        <taxon>Eukaryota</taxon>
        <taxon>Metazoa</taxon>
        <taxon>Ecdysozoa</taxon>
        <taxon>Arthropoda</taxon>
        <taxon>Hexapoda</taxon>
        <taxon>Insecta</taxon>
        <taxon>Pterygota</taxon>
        <taxon>Neoptera</taxon>
        <taxon>Endopterygota</taxon>
        <taxon>Diptera</taxon>
        <taxon>Brachycera</taxon>
        <taxon>Muscomorpha</taxon>
        <taxon>Ephydroidea</taxon>
        <taxon>Drosophilidae</taxon>
        <taxon>Drosophila</taxon>
        <taxon>Hawaiian Drosophila</taxon>
    </lineage>
</organism>
<feature type="domain" description="Choline/carnitine acyltransferase" evidence="18">
    <location>
        <begin position="174"/>
        <end position="772"/>
    </location>
</feature>
<dbReference type="PANTHER" id="PTHR22589">
    <property type="entry name" value="CARNITINE O-ACYLTRANSFERASE"/>
    <property type="match status" value="1"/>
</dbReference>
<evidence type="ECO:0000256" key="15">
    <source>
        <dbReference type="ARBA" id="ARBA00048480"/>
    </source>
</evidence>
<protein>
    <recommendedName>
        <fullName evidence="5">carnitine O-palmitoyltransferase</fullName>
        <ecNumber evidence="5">2.3.1.21</ecNumber>
    </recommendedName>
</protein>
<dbReference type="Gene3D" id="6.10.250.1760">
    <property type="match status" value="1"/>
</dbReference>
<dbReference type="InterPro" id="IPR042231">
    <property type="entry name" value="Cho/carn_acyl_trans_2"/>
</dbReference>
<dbReference type="eggNOG" id="KOG3716">
    <property type="taxonomic scope" value="Eukaryota"/>
</dbReference>
<feature type="active site" description="Proton acceptor" evidence="16">
    <location>
        <position position="471"/>
    </location>
</feature>
<evidence type="ECO:0000256" key="8">
    <source>
        <dbReference type="ARBA" id="ARBA00022692"/>
    </source>
</evidence>
<dbReference type="InterPro" id="IPR039551">
    <property type="entry name" value="Cho/carn_acyl_trans"/>
</dbReference>
<evidence type="ECO:0000256" key="10">
    <source>
        <dbReference type="ARBA" id="ARBA00022989"/>
    </source>
</evidence>
<keyword evidence="13 17" id="KW-0472">Membrane</keyword>
<comment type="similarity">
    <text evidence="4">Belongs to the carnitine/choline acetyltransferase family.</text>
</comment>
<dbReference type="FunFam" id="3.30.559.70:FF:000001">
    <property type="entry name" value="Carnitine O-palmitoyltransferase 1, liver isoform"/>
    <property type="match status" value="1"/>
</dbReference>
<evidence type="ECO:0000256" key="2">
    <source>
        <dbReference type="ARBA" id="ARBA00004325"/>
    </source>
</evidence>
<dbReference type="AlphaFoldDB" id="B4J7R0"/>
<dbReference type="InterPro" id="IPR023213">
    <property type="entry name" value="CAT-like_dom_sf"/>
</dbReference>
<keyword evidence="21" id="KW-1185">Reference proteome</keyword>
<dbReference type="InterPro" id="IPR032476">
    <property type="entry name" value="CPT_N"/>
</dbReference>
<keyword evidence="12" id="KW-0496">Mitochondrion</keyword>
<evidence type="ECO:0000256" key="16">
    <source>
        <dbReference type="PIRSR" id="PIRSR600542-1"/>
    </source>
</evidence>
<dbReference type="FunFam" id="3.30.559.10:FF:000042">
    <property type="entry name" value="Carnitine Palmitoyl Transferase"/>
    <property type="match status" value="1"/>
</dbReference>
<dbReference type="OrthoDB" id="240216at2759"/>
<keyword evidence="10 17" id="KW-1133">Transmembrane helix</keyword>
<dbReference type="Gene3D" id="3.30.559.70">
    <property type="entry name" value="Choline/Carnitine o-acyltransferase, domain 2"/>
    <property type="match status" value="1"/>
</dbReference>
<sequence>MAEAHSAVAFSFAITHEGFDINYDHEVLNLVFNSGVRSWKKRVARARNGIRNGVYPAHIQSLWLITAIALGLHFAGYNAPFNLTNRILVHLPSNTMNWQICACFLTALAIWLSICFTMRYTLKLLLIYKGWMYESRAPGSRVSLPTILWVAVVRVLSTWNKPSLYSFQGSLPRLPLPSVHDTMARYLRSVRPLLDDANYERMQGLAKEFEQTIGRKLQLYLVLKSWTSTNYVSDWWEEYVYLRGRSPLCVNSNFYGTDAIFMNLTSIQSARAANVISLLLNFRRLIEHQELQPIMVQGMIPLCSWQYERTFNTARVPGLETDRIVHYRDSNHIVVLHKGCYYKMTIYHKGRILRPCELQVQIESILESKATPLDGEECLAALTAWNRSKWAEARNTFFARGINHVSLHAIESAAFVLSLDDEPFEFDLERPELLDSFGKKLLHGNGYNRWFDKCFTVCVGTNGRVGFNAEHTWSDAAIASHMWENLVVDDLESDGADAPVMGHVWEYIFGDDIDGYDETGNTKGTPEFTPPTPTRLNWDLKPCLPQIEEATICATKLVNEVDLRILVHREYGKGFMKKCRLSPDAYIQMALQLAYYRDAGRFSLTYEASMTRLFREGRTETVRPCTIESAAWVKAMMDPSTTNDDRVQLLKDACDRHQLGYQDAMCGRGIDRHLFCLYVVSKYLEVDSPFLNEVLSEPWRLSTSQTPHGQTPKMDLKKHPNCISAGGGFGPVADDGYGVSYIIAGENLMFFHISAKTTCPQTDVHRFANNICQALADIRSMFEQHMKDHPQPAKKLTNGVSK</sequence>
<evidence type="ECO:0000259" key="19">
    <source>
        <dbReference type="Pfam" id="PF16484"/>
    </source>
</evidence>
<feature type="transmembrane region" description="Helical" evidence="17">
    <location>
        <begin position="96"/>
        <end position="122"/>
    </location>
</feature>
<evidence type="ECO:0000313" key="20">
    <source>
        <dbReference type="EMBL" id="EDW01116.1"/>
    </source>
</evidence>
<evidence type="ECO:0000313" key="21">
    <source>
        <dbReference type="Proteomes" id="UP000001070"/>
    </source>
</evidence>
<dbReference type="EMBL" id="CH916367">
    <property type="protein sequence ID" value="EDW01116.1"/>
    <property type="molecule type" value="Genomic_DNA"/>
</dbReference>
<dbReference type="PANTHER" id="PTHR22589:SF31">
    <property type="entry name" value="CARNITINE O-PALMITOYLTRANSFERASE"/>
    <property type="match status" value="1"/>
</dbReference>
<keyword evidence="6" id="KW-0813">Transport</keyword>
<dbReference type="STRING" id="7222.B4J7R0"/>
<dbReference type="UniPathway" id="UPA00659"/>
<dbReference type="HOGENOM" id="CLU_013513_2_1_1"/>
<dbReference type="GO" id="GO:0004095">
    <property type="term" value="F:carnitine O-palmitoyltransferase activity"/>
    <property type="evidence" value="ECO:0007669"/>
    <property type="project" value="UniProtKB-EC"/>
</dbReference>
<keyword evidence="11" id="KW-0443">Lipid metabolism</keyword>
<dbReference type="InParanoid" id="B4J7R0"/>
<dbReference type="Proteomes" id="UP000001070">
    <property type="component" value="Unassembled WGS sequence"/>
</dbReference>
<dbReference type="Gene3D" id="3.30.559.10">
    <property type="entry name" value="Chloramphenicol acetyltransferase-like domain"/>
    <property type="match status" value="1"/>
</dbReference>
<evidence type="ECO:0000256" key="5">
    <source>
        <dbReference type="ARBA" id="ARBA00013243"/>
    </source>
</evidence>